<dbReference type="RefSeq" id="XP_040787147.1">
    <property type="nucleotide sequence ID" value="XM_040934859.1"/>
</dbReference>
<protein>
    <submittedName>
        <fullName evidence="2">Kinase-like protein</fullName>
    </submittedName>
</protein>
<dbReference type="InterPro" id="IPR002575">
    <property type="entry name" value="Aminoglycoside_PTrfase"/>
</dbReference>
<name>A0A9P4GG30_9PLEO</name>
<evidence type="ECO:0000313" key="3">
    <source>
        <dbReference type="Proteomes" id="UP000800039"/>
    </source>
</evidence>
<proteinExistence type="predicted"/>
<dbReference type="OrthoDB" id="8300194at2759"/>
<keyword evidence="2" id="KW-0418">Kinase</keyword>
<feature type="domain" description="Aminoglycoside phosphotransferase" evidence="1">
    <location>
        <begin position="66"/>
        <end position="257"/>
    </location>
</feature>
<gene>
    <name evidence="2" type="ORF">K460DRAFT_376240</name>
</gene>
<dbReference type="Gene3D" id="3.90.1200.10">
    <property type="match status" value="1"/>
</dbReference>
<dbReference type="PANTHER" id="PTHR21310">
    <property type="entry name" value="AMINOGLYCOSIDE PHOSPHOTRANSFERASE-RELATED-RELATED"/>
    <property type="match status" value="1"/>
</dbReference>
<comment type="caution">
    <text evidence="2">The sequence shown here is derived from an EMBL/GenBank/DDBJ whole genome shotgun (WGS) entry which is preliminary data.</text>
</comment>
<dbReference type="PANTHER" id="PTHR21310:SF55">
    <property type="entry name" value="AMINOGLYCOSIDE PHOSPHOTRANSFERASE DOMAIN-CONTAINING PROTEIN"/>
    <property type="match status" value="1"/>
</dbReference>
<dbReference type="Proteomes" id="UP000800039">
    <property type="component" value="Unassembled WGS sequence"/>
</dbReference>
<dbReference type="EMBL" id="ML976616">
    <property type="protein sequence ID" value="KAF1844584.1"/>
    <property type="molecule type" value="Genomic_DNA"/>
</dbReference>
<organism evidence="2 3">
    <name type="scientific">Cucurbitaria berberidis CBS 394.84</name>
    <dbReference type="NCBI Taxonomy" id="1168544"/>
    <lineage>
        <taxon>Eukaryota</taxon>
        <taxon>Fungi</taxon>
        <taxon>Dikarya</taxon>
        <taxon>Ascomycota</taxon>
        <taxon>Pezizomycotina</taxon>
        <taxon>Dothideomycetes</taxon>
        <taxon>Pleosporomycetidae</taxon>
        <taxon>Pleosporales</taxon>
        <taxon>Pleosporineae</taxon>
        <taxon>Cucurbitariaceae</taxon>
        <taxon>Cucurbitaria</taxon>
    </lineage>
</organism>
<dbReference type="InterPro" id="IPR011009">
    <property type="entry name" value="Kinase-like_dom_sf"/>
</dbReference>
<evidence type="ECO:0000313" key="2">
    <source>
        <dbReference type="EMBL" id="KAF1844584.1"/>
    </source>
</evidence>
<evidence type="ECO:0000259" key="1">
    <source>
        <dbReference type="Pfam" id="PF01636"/>
    </source>
</evidence>
<dbReference type="GO" id="GO:0016301">
    <property type="term" value="F:kinase activity"/>
    <property type="evidence" value="ECO:0007669"/>
    <property type="project" value="UniProtKB-KW"/>
</dbReference>
<dbReference type="GeneID" id="63852110"/>
<accession>A0A9P4GG30</accession>
<keyword evidence="3" id="KW-1185">Reference proteome</keyword>
<dbReference type="Pfam" id="PF01636">
    <property type="entry name" value="APH"/>
    <property type="match status" value="1"/>
</dbReference>
<sequence length="301" mass="34490">MLATLIPKLFLPTYTWPHRILRPTALVSSMPPTPPLTHRVVRRLVGYFHSLLRQFSVYYCAWCGIAYDHWIVQLPFGLILKWSDGTRLEEVTTMKVARSAGFPIPLVISYGEHPNVPNAPVSILMTRLPGNPLGTIYEQLHEEERQSIFNEMQTILGAMRRWRHPWGSERICSIVGTTIRSVRVPNHSSESDFNGQLISAASDHSFPSRDAYEQKLACARKMHSMHHSIVFTHGDLKHHNIMIHDGHVSGFIDWEYTTALGFCPKNFWWHGFISRLGGAQYMDEMECERALTSLTADSYSW</sequence>
<keyword evidence="2" id="KW-0808">Transferase</keyword>
<dbReference type="SUPFAM" id="SSF56112">
    <property type="entry name" value="Protein kinase-like (PK-like)"/>
    <property type="match status" value="1"/>
</dbReference>
<reference evidence="2" key="1">
    <citation type="submission" date="2020-01" db="EMBL/GenBank/DDBJ databases">
        <authorList>
            <consortium name="DOE Joint Genome Institute"/>
            <person name="Haridas S."/>
            <person name="Albert R."/>
            <person name="Binder M."/>
            <person name="Bloem J."/>
            <person name="Labutti K."/>
            <person name="Salamov A."/>
            <person name="Andreopoulos B."/>
            <person name="Baker S.E."/>
            <person name="Barry K."/>
            <person name="Bills G."/>
            <person name="Bluhm B.H."/>
            <person name="Cannon C."/>
            <person name="Castanera R."/>
            <person name="Culley D.E."/>
            <person name="Daum C."/>
            <person name="Ezra D."/>
            <person name="Gonzalez J.B."/>
            <person name="Henrissat B."/>
            <person name="Kuo A."/>
            <person name="Liang C."/>
            <person name="Lipzen A."/>
            <person name="Lutzoni F."/>
            <person name="Magnuson J."/>
            <person name="Mondo S."/>
            <person name="Nolan M."/>
            <person name="Ohm R."/>
            <person name="Pangilinan J."/>
            <person name="Park H.-J."/>
            <person name="Ramirez L."/>
            <person name="Alfaro M."/>
            <person name="Sun H."/>
            <person name="Tritt A."/>
            <person name="Yoshinaga Y."/>
            <person name="Zwiers L.-H."/>
            <person name="Turgeon B.G."/>
            <person name="Goodwin S.B."/>
            <person name="Spatafora J.W."/>
            <person name="Crous P.W."/>
            <person name="Grigoriev I.V."/>
        </authorList>
    </citation>
    <scope>NUCLEOTIDE SEQUENCE</scope>
    <source>
        <strain evidence="2">CBS 394.84</strain>
    </source>
</reference>
<dbReference type="InterPro" id="IPR051678">
    <property type="entry name" value="AGP_Transferase"/>
</dbReference>
<dbReference type="AlphaFoldDB" id="A0A9P4GG30"/>